<gene>
    <name evidence="1" type="ORF">DKT77_15820</name>
</gene>
<dbReference type="EMBL" id="QGKU01000048">
    <property type="protein sequence ID" value="PWR01599.1"/>
    <property type="molecule type" value="Genomic_DNA"/>
</dbReference>
<evidence type="ECO:0000313" key="1">
    <source>
        <dbReference type="EMBL" id="PWR01599.1"/>
    </source>
</evidence>
<dbReference type="InterPro" id="IPR023393">
    <property type="entry name" value="START-like_dom_sf"/>
</dbReference>
<dbReference type="Proteomes" id="UP000245680">
    <property type="component" value="Unassembled WGS sequence"/>
</dbReference>
<keyword evidence="2" id="KW-1185">Reference proteome</keyword>
<name>A0A2V2LGT7_9RHOB</name>
<dbReference type="Gene3D" id="3.30.530.20">
    <property type="match status" value="1"/>
</dbReference>
<dbReference type="AlphaFoldDB" id="A0A2V2LGT7"/>
<accession>A0A2V2LGT7</accession>
<proteinExistence type="predicted"/>
<dbReference type="RefSeq" id="WP_109812640.1">
    <property type="nucleotide sequence ID" value="NZ_QGKU01000048.1"/>
</dbReference>
<sequence>MRVHLTQPVARPPGPVHDAVADVDALLARMAGSRLVVVPAPGGDAWTVTLNLHGIERRGALHVTERYPGTGYLLEGEIDGLALSGLVRVGPVPENAGPQADASMLEVTLALAARSLRGRMVLASLRLMQDSLHARLAARLAAVAQAMETAD</sequence>
<dbReference type="OrthoDB" id="9909045at2"/>
<evidence type="ECO:0000313" key="2">
    <source>
        <dbReference type="Proteomes" id="UP000245680"/>
    </source>
</evidence>
<reference evidence="1 2" key="1">
    <citation type="submission" date="2018-05" db="EMBL/GenBank/DDBJ databases">
        <title>Rhodobacteraceae gen. nov., sp. nov. isolated from sea water.</title>
        <authorList>
            <person name="Ren Y."/>
        </authorList>
    </citation>
    <scope>NUCLEOTIDE SEQUENCE [LARGE SCALE GENOMIC DNA]</scope>
    <source>
        <strain evidence="1 2">TG-679</strain>
    </source>
</reference>
<dbReference type="SUPFAM" id="SSF55961">
    <property type="entry name" value="Bet v1-like"/>
    <property type="match status" value="1"/>
</dbReference>
<comment type="caution">
    <text evidence="1">The sequence shown here is derived from an EMBL/GenBank/DDBJ whole genome shotgun (WGS) entry which is preliminary data.</text>
</comment>
<organism evidence="1 2">
    <name type="scientific">Meridianimarinicoccus roseus</name>
    <dbReference type="NCBI Taxonomy" id="2072018"/>
    <lineage>
        <taxon>Bacteria</taxon>
        <taxon>Pseudomonadati</taxon>
        <taxon>Pseudomonadota</taxon>
        <taxon>Alphaproteobacteria</taxon>
        <taxon>Rhodobacterales</taxon>
        <taxon>Paracoccaceae</taxon>
        <taxon>Meridianimarinicoccus</taxon>
    </lineage>
</organism>
<protein>
    <recommendedName>
        <fullName evidence="3">SRPBCC family protein</fullName>
    </recommendedName>
</protein>
<evidence type="ECO:0008006" key="3">
    <source>
        <dbReference type="Google" id="ProtNLM"/>
    </source>
</evidence>